<feature type="region of interest" description="Disordered" evidence="1">
    <location>
        <begin position="63"/>
        <end position="101"/>
    </location>
</feature>
<proteinExistence type="predicted"/>
<evidence type="ECO:0000313" key="3">
    <source>
        <dbReference type="Proteomes" id="UP001243330"/>
    </source>
</evidence>
<accession>A0AAD8ZXW8</accession>
<dbReference type="AlphaFoldDB" id="A0AAD8ZXW8"/>
<name>A0AAD8ZXW8_9PEZI</name>
<feature type="non-terminal residue" evidence="2">
    <location>
        <position position="1"/>
    </location>
</feature>
<dbReference type="Proteomes" id="UP001243330">
    <property type="component" value="Unassembled WGS sequence"/>
</dbReference>
<reference evidence="2" key="1">
    <citation type="submission" date="2023-01" db="EMBL/GenBank/DDBJ databases">
        <title>Colletotrichum chrysophilum M932 genome sequence.</title>
        <authorList>
            <person name="Baroncelli R."/>
        </authorList>
    </citation>
    <scope>NUCLEOTIDE SEQUENCE</scope>
    <source>
        <strain evidence="2">M932</strain>
    </source>
</reference>
<comment type="caution">
    <text evidence="2">The sequence shown here is derived from an EMBL/GenBank/DDBJ whole genome shotgun (WGS) entry which is preliminary data.</text>
</comment>
<sequence>SSALRVSRVAGVRVVCVPCISPRPASAPPTAALNLLSTAPWEALPAAGCWLLRPPMPALMNFQQRGRGGAGEDRGIGRMGQHRTTPQRTASAAQQQQQERY</sequence>
<evidence type="ECO:0000256" key="1">
    <source>
        <dbReference type="SAM" id="MobiDB-lite"/>
    </source>
</evidence>
<dbReference type="EMBL" id="JAQOWY010001085">
    <property type="protein sequence ID" value="KAK1837642.1"/>
    <property type="molecule type" value="Genomic_DNA"/>
</dbReference>
<gene>
    <name evidence="2" type="ORF">CCHR01_19735</name>
</gene>
<evidence type="ECO:0000313" key="2">
    <source>
        <dbReference type="EMBL" id="KAK1837642.1"/>
    </source>
</evidence>
<protein>
    <submittedName>
        <fullName evidence="2">Uncharacterized protein</fullName>
    </submittedName>
</protein>
<organism evidence="2 3">
    <name type="scientific">Colletotrichum chrysophilum</name>
    <dbReference type="NCBI Taxonomy" id="1836956"/>
    <lineage>
        <taxon>Eukaryota</taxon>
        <taxon>Fungi</taxon>
        <taxon>Dikarya</taxon>
        <taxon>Ascomycota</taxon>
        <taxon>Pezizomycotina</taxon>
        <taxon>Sordariomycetes</taxon>
        <taxon>Hypocreomycetidae</taxon>
        <taxon>Glomerellales</taxon>
        <taxon>Glomerellaceae</taxon>
        <taxon>Colletotrichum</taxon>
        <taxon>Colletotrichum gloeosporioides species complex</taxon>
    </lineage>
</organism>
<keyword evidence="3" id="KW-1185">Reference proteome</keyword>
<feature type="compositionally biased region" description="Low complexity" evidence="1">
    <location>
        <begin position="83"/>
        <end position="101"/>
    </location>
</feature>